<reference evidence="2 3" key="1">
    <citation type="submission" date="2016-02" db="EMBL/GenBank/DDBJ databases">
        <title>Anaerosporomusa subterraneum gen. nov., sp. nov., a spore-forming obligate anaerobe isolated from saprolite.</title>
        <authorList>
            <person name="Choi J.K."/>
            <person name="Shah M."/>
            <person name="Yee N."/>
        </authorList>
    </citation>
    <scope>NUCLEOTIDE SEQUENCE [LARGE SCALE GENOMIC DNA]</scope>
    <source>
        <strain evidence="2 3">RU4</strain>
    </source>
</reference>
<dbReference type="OrthoDB" id="2889025at2"/>
<protein>
    <submittedName>
        <fullName evidence="2">Xanthine dehydrogenase</fullName>
    </submittedName>
</protein>
<name>A0A154BL99_ANASB</name>
<dbReference type="InterPro" id="IPR003777">
    <property type="entry name" value="XdhC_CoxI"/>
</dbReference>
<proteinExistence type="predicted"/>
<evidence type="ECO:0000313" key="3">
    <source>
        <dbReference type="Proteomes" id="UP000076268"/>
    </source>
</evidence>
<sequence length="103" mass="10528">MTEALLLHIHSRQLAGKATALATIISTKGSTPCKAGAKMLVFPDGGTYGTIGGGCAEAEVKMKALSVLDDGVACTISVWLLDDDAAQNGMVCGGTMNVFIQVV</sequence>
<dbReference type="EMBL" id="LSGP01000028">
    <property type="protein sequence ID" value="KYZ74733.1"/>
    <property type="molecule type" value="Genomic_DNA"/>
</dbReference>
<dbReference type="PANTHER" id="PTHR30388">
    <property type="entry name" value="ALDEHYDE OXIDOREDUCTASE MOLYBDENUM COFACTOR ASSEMBLY PROTEIN"/>
    <property type="match status" value="1"/>
</dbReference>
<dbReference type="InterPro" id="IPR052698">
    <property type="entry name" value="MoCofactor_Util/Proc"/>
</dbReference>
<feature type="domain" description="XdhC- CoxI" evidence="1">
    <location>
        <begin position="15"/>
        <end position="74"/>
    </location>
</feature>
<dbReference type="STRING" id="1794912.AXX12_16030"/>
<gene>
    <name evidence="2" type="ORF">AXX12_16030</name>
</gene>
<evidence type="ECO:0000313" key="2">
    <source>
        <dbReference type="EMBL" id="KYZ74733.1"/>
    </source>
</evidence>
<comment type="caution">
    <text evidence="2">The sequence shown here is derived from an EMBL/GenBank/DDBJ whole genome shotgun (WGS) entry which is preliminary data.</text>
</comment>
<accession>A0A154BL99</accession>
<keyword evidence="3" id="KW-1185">Reference proteome</keyword>
<organism evidence="2 3">
    <name type="scientific">Anaerosporomusa subterranea</name>
    <dbReference type="NCBI Taxonomy" id="1794912"/>
    <lineage>
        <taxon>Bacteria</taxon>
        <taxon>Bacillati</taxon>
        <taxon>Bacillota</taxon>
        <taxon>Negativicutes</taxon>
        <taxon>Acetonemataceae</taxon>
        <taxon>Anaerosporomusa</taxon>
    </lineage>
</organism>
<dbReference type="PANTHER" id="PTHR30388:SF6">
    <property type="entry name" value="XANTHINE DEHYDROGENASE SUBUNIT A-RELATED"/>
    <property type="match status" value="1"/>
</dbReference>
<dbReference type="AlphaFoldDB" id="A0A154BL99"/>
<dbReference type="Proteomes" id="UP000076268">
    <property type="component" value="Unassembled WGS sequence"/>
</dbReference>
<dbReference type="Pfam" id="PF02625">
    <property type="entry name" value="XdhC_CoxI"/>
    <property type="match status" value="1"/>
</dbReference>
<evidence type="ECO:0000259" key="1">
    <source>
        <dbReference type="Pfam" id="PF02625"/>
    </source>
</evidence>